<dbReference type="EMBL" id="LATX01002416">
    <property type="protein sequence ID" value="KTB29684.1"/>
    <property type="molecule type" value="Genomic_DNA"/>
</dbReference>
<accession>A0A0W0F083</accession>
<dbReference type="Proteomes" id="UP000054988">
    <property type="component" value="Unassembled WGS sequence"/>
</dbReference>
<dbReference type="CDD" id="cd04301">
    <property type="entry name" value="NAT_SF"/>
    <property type="match status" value="1"/>
</dbReference>
<dbReference type="PANTHER" id="PTHR13947">
    <property type="entry name" value="GNAT FAMILY N-ACETYLTRANSFERASE"/>
    <property type="match status" value="1"/>
</dbReference>
<evidence type="ECO:0000259" key="3">
    <source>
        <dbReference type="PROSITE" id="PS51186"/>
    </source>
</evidence>
<dbReference type="PANTHER" id="PTHR13947:SF37">
    <property type="entry name" value="LD18367P"/>
    <property type="match status" value="1"/>
</dbReference>
<dbReference type="Pfam" id="PF00583">
    <property type="entry name" value="Acetyltransf_1"/>
    <property type="match status" value="1"/>
</dbReference>
<dbReference type="GO" id="GO:0008080">
    <property type="term" value="F:N-acetyltransferase activity"/>
    <property type="evidence" value="ECO:0007669"/>
    <property type="project" value="InterPro"/>
</dbReference>
<evidence type="ECO:0000256" key="2">
    <source>
        <dbReference type="SAM" id="Phobius"/>
    </source>
</evidence>
<dbReference type="Gene3D" id="3.40.630.30">
    <property type="match status" value="1"/>
</dbReference>
<keyword evidence="1" id="KW-0808">Transferase</keyword>
<comment type="caution">
    <text evidence="4">The sequence shown here is derived from an EMBL/GenBank/DDBJ whole genome shotgun (WGS) entry which is preliminary data.</text>
</comment>
<dbReference type="SUPFAM" id="SSF55729">
    <property type="entry name" value="Acyl-CoA N-acyltransferases (Nat)"/>
    <property type="match status" value="1"/>
</dbReference>
<proteinExistence type="predicted"/>
<feature type="domain" description="N-acetyltransferase" evidence="3">
    <location>
        <begin position="93"/>
        <end position="257"/>
    </location>
</feature>
<dbReference type="InterPro" id="IPR000182">
    <property type="entry name" value="GNAT_dom"/>
</dbReference>
<evidence type="ECO:0000256" key="1">
    <source>
        <dbReference type="ARBA" id="ARBA00022679"/>
    </source>
</evidence>
<name>A0A0W0F083_MONRR</name>
<reference evidence="4 5" key="1">
    <citation type="submission" date="2015-12" db="EMBL/GenBank/DDBJ databases">
        <title>Draft genome sequence of Moniliophthora roreri, the causal agent of frosty pod rot of cacao.</title>
        <authorList>
            <person name="Aime M.C."/>
            <person name="Diaz-Valderrama J.R."/>
            <person name="Kijpornyongpan T."/>
            <person name="Phillips-Mora W."/>
        </authorList>
    </citation>
    <scope>NUCLEOTIDE SEQUENCE [LARGE SCALE GENOMIC DNA]</scope>
    <source>
        <strain evidence="4 5">MCA 2952</strain>
    </source>
</reference>
<keyword evidence="2" id="KW-1133">Transmembrane helix</keyword>
<gene>
    <name evidence="4" type="ORF">WG66_17718</name>
</gene>
<feature type="transmembrane region" description="Helical" evidence="2">
    <location>
        <begin position="76"/>
        <end position="100"/>
    </location>
</feature>
<dbReference type="InterPro" id="IPR016181">
    <property type="entry name" value="Acyl_CoA_acyltransferase"/>
</dbReference>
<keyword evidence="2" id="KW-0812">Transmembrane</keyword>
<keyword evidence="2" id="KW-0472">Membrane</keyword>
<evidence type="ECO:0000313" key="4">
    <source>
        <dbReference type="EMBL" id="KTB29684.1"/>
    </source>
</evidence>
<dbReference type="PROSITE" id="PS51186">
    <property type="entry name" value="GNAT"/>
    <property type="match status" value="1"/>
</dbReference>
<sequence length="269" mass="30703">MGSEATSIRTFRPEDLSAVQALYLDATIYRRGSPFRVLVSRFFANTLWSHIAYISLAIGLWLLVLRPTNSPYVRVLGGLLIVTFISFIVGMVYTLLHFYLRRRSSLREDLEDVAAHYRIPASSSTSDPTPNGFWVAEIENKVVGCVGLGGLLSSYWTNSTYLDAGYFYDANPTQGEVRRAAVSSCYRRRDIAKKLMHRLIAHARNHDLETLTLNTKELYDTALKMYMESGWEVVRMRRRNKGPFVSFEAVDCRLELGDERKGKGKWIQI</sequence>
<protein>
    <recommendedName>
        <fullName evidence="3">N-acetyltransferase domain-containing protein</fullName>
    </recommendedName>
</protein>
<dbReference type="InterPro" id="IPR050769">
    <property type="entry name" value="NAT_camello-type"/>
</dbReference>
<organism evidence="4 5">
    <name type="scientific">Moniliophthora roreri</name>
    <name type="common">Frosty pod rot fungus</name>
    <name type="synonym">Monilia roreri</name>
    <dbReference type="NCBI Taxonomy" id="221103"/>
    <lineage>
        <taxon>Eukaryota</taxon>
        <taxon>Fungi</taxon>
        <taxon>Dikarya</taxon>
        <taxon>Basidiomycota</taxon>
        <taxon>Agaricomycotina</taxon>
        <taxon>Agaricomycetes</taxon>
        <taxon>Agaricomycetidae</taxon>
        <taxon>Agaricales</taxon>
        <taxon>Marasmiineae</taxon>
        <taxon>Marasmiaceae</taxon>
        <taxon>Moniliophthora</taxon>
    </lineage>
</organism>
<dbReference type="AlphaFoldDB" id="A0A0W0F083"/>
<evidence type="ECO:0000313" key="5">
    <source>
        <dbReference type="Proteomes" id="UP000054988"/>
    </source>
</evidence>
<feature type="transmembrane region" description="Helical" evidence="2">
    <location>
        <begin position="42"/>
        <end position="64"/>
    </location>
</feature>